<evidence type="ECO:0000313" key="1">
    <source>
        <dbReference type="EMBL" id="EGW05085.1"/>
    </source>
</evidence>
<dbReference type="AlphaFoldDB" id="G3IBF0"/>
<accession>G3IBF0</accession>
<evidence type="ECO:0000313" key="2">
    <source>
        <dbReference type="Proteomes" id="UP000001075"/>
    </source>
</evidence>
<protein>
    <submittedName>
        <fullName evidence="1">Uncharacterized protein</fullName>
    </submittedName>
</protein>
<proteinExistence type="predicted"/>
<dbReference type="EMBL" id="JH001820">
    <property type="protein sequence ID" value="EGW05085.1"/>
    <property type="molecule type" value="Genomic_DNA"/>
</dbReference>
<sequence length="113" mass="12658">MGFRAPRNLTVVSNYVGGWELNQGPLEKQSVLLTTEPNQELNKMEVFLSPSILDQSGIKLKIRHLLPLILQKANANSTSENPLCIHKKASDTDYHPTIYIQPSGLYAIIKLPF</sequence>
<dbReference type="Proteomes" id="UP000001075">
    <property type="component" value="Unassembled WGS sequence"/>
</dbReference>
<dbReference type="InParanoid" id="G3IBF0"/>
<name>G3IBF0_CRIGR</name>
<gene>
    <name evidence="1" type="ORF">I79_020970</name>
</gene>
<organism evidence="1 2">
    <name type="scientific">Cricetulus griseus</name>
    <name type="common">Chinese hamster</name>
    <name type="synonym">Cricetulus barabensis griseus</name>
    <dbReference type="NCBI Taxonomy" id="10029"/>
    <lineage>
        <taxon>Eukaryota</taxon>
        <taxon>Metazoa</taxon>
        <taxon>Chordata</taxon>
        <taxon>Craniata</taxon>
        <taxon>Vertebrata</taxon>
        <taxon>Euteleostomi</taxon>
        <taxon>Mammalia</taxon>
        <taxon>Eutheria</taxon>
        <taxon>Euarchontoglires</taxon>
        <taxon>Glires</taxon>
        <taxon>Rodentia</taxon>
        <taxon>Myomorpha</taxon>
        <taxon>Muroidea</taxon>
        <taxon>Cricetidae</taxon>
        <taxon>Cricetinae</taxon>
        <taxon>Cricetulus</taxon>
    </lineage>
</organism>
<reference evidence="2" key="1">
    <citation type="journal article" date="2011" name="Nat. Biotechnol.">
        <title>The genomic sequence of the Chinese hamster ovary (CHO)-K1 cell line.</title>
        <authorList>
            <person name="Xu X."/>
            <person name="Nagarajan H."/>
            <person name="Lewis N.E."/>
            <person name="Pan S."/>
            <person name="Cai Z."/>
            <person name="Liu X."/>
            <person name="Chen W."/>
            <person name="Xie M."/>
            <person name="Wang W."/>
            <person name="Hammond S."/>
            <person name="Andersen M.R."/>
            <person name="Neff N."/>
            <person name="Passarelli B."/>
            <person name="Koh W."/>
            <person name="Fan H.C."/>
            <person name="Wang J."/>
            <person name="Gui Y."/>
            <person name="Lee K.H."/>
            <person name="Betenbaugh M.J."/>
            <person name="Quake S.R."/>
            <person name="Famili I."/>
            <person name="Palsson B.O."/>
            <person name="Wang J."/>
        </authorList>
    </citation>
    <scope>NUCLEOTIDE SEQUENCE [LARGE SCALE GENOMIC DNA]</scope>
    <source>
        <strain evidence="2">CHO K1 cell line</strain>
    </source>
</reference>